<evidence type="ECO:0000313" key="1">
    <source>
        <dbReference type="EMBL" id="PPJ36281.1"/>
    </source>
</evidence>
<comment type="caution">
    <text evidence="1">The sequence shown here is derived from an EMBL/GenBank/DDBJ whole genome shotgun (WGS) entry which is preliminary data.</text>
</comment>
<name>A0A2S6AM18_9NOCA</name>
<accession>A0A2S6AM18</accession>
<organism evidence="1 2">
    <name type="scientific">Nocardia nova</name>
    <dbReference type="NCBI Taxonomy" id="37330"/>
    <lineage>
        <taxon>Bacteria</taxon>
        <taxon>Bacillati</taxon>
        <taxon>Actinomycetota</taxon>
        <taxon>Actinomycetes</taxon>
        <taxon>Mycobacteriales</taxon>
        <taxon>Nocardiaceae</taxon>
        <taxon>Nocardia</taxon>
    </lineage>
</organism>
<proteinExistence type="predicted"/>
<sequence length="80" mass="8708">MAVTKTQVLGWNLQAFSDIATDADKITESRFDVCPIECRIGAAQVVDGIYPLKRDVDLRNVDRSSRGVALGTVPPTTTSR</sequence>
<protein>
    <submittedName>
        <fullName evidence="1">Uncharacterized protein</fullName>
    </submittedName>
</protein>
<dbReference type="EMBL" id="PSZC01000015">
    <property type="protein sequence ID" value="PPJ36281.1"/>
    <property type="molecule type" value="Genomic_DNA"/>
</dbReference>
<gene>
    <name evidence="1" type="ORF">C5E45_21445</name>
</gene>
<evidence type="ECO:0000313" key="2">
    <source>
        <dbReference type="Proteomes" id="UP000239874"/>
    </source>
</evidence>
<dbReference type="AlphaFoldDB" id="A0A2S6AM18"/>
<dbReference type="Proteomes" id="UP000239874">
    <property type="component" value="Unassembled WGS sequence"/>
</dbReference>
<reference evidence="1 2" key="1">
    <citation type="submission" date="2018-02" db="EMBL/GenBank/DDBJ databases">
        <title>8 Nocardia nova and 1 Nocardia cyriacigeorgica strain used for evolution to TMP-SMX.</title>
        <authorList>
            <person name="Mehta H."/>
            <person name="Weng J."/>
            <person name="Shamoo Y."/>
        </authorList>
    </citation>
    <scope>NUCLEOTIDE SEQUENCE [LARGE SCALE GENOMIC DNA]</scope>
    <source>
        <strain evidence="1 2">MDA3139</strain>
    </source>
</reference>